<organism evidence="1 2">
    <name type="scientific">Couchioplanes caeruleus</name>
    <dbReference type="NCBI Taxonomy" id="56438"/>
    <lineage>
        <taxon>Bacteria</taxon>
        <taxon>Bacillati</taxon>
        <taxon>Actinomycetota</taxon>
        <taxon>Actinomycetes</taxon>
        <taxon>Micromonosporales</taxon>
        <taxon>Micromonosporaceae</taxon>
        <taxon>Couchioplanes</taxon>
    </lineage>
</organism>
<reference evidence="1 2" key="1">
    <citation type="submission" date="2018-11" db="EMBL/GenBank/DDBJ databases">
        <title>Sequencing the genomes of 1000 actinobacteria strains.</title>
        <authorList>
            <person name="Klenk H.-P."/>
        </authorList>
    </citation>
    <scope>NUCLEOTIDE SEQUENCE [LARGE SCALE GENOMIC DNA]</scope>
    <source>
        <strain evidence="1 2">DSM 43634</strain>
    </source>
</reference>
<sequence length="294" mass="31674">MEAWGMSVSENNENSFTLAALTTKFTDEVGRKPFLGELIEVLGWATYGAFPAPLTFSAKLKNGEPYVCPNESAVADLNDSIFVNAAAFIAHLVESSKDEALSPSKLAPKVMSGLKDPAVLLRDVTGEEVARLTVSGPKKISKPRIGDLLAIPSDSGKFRLASIVARNRFGTALGIFGGTVDVPRPVGASLASAIFRVPFYTEDRLVATGAWKVVGHDEDLLALFPSDPEIYHGTDLQWPGVDLGEFGAAEKASGEIRLIGSDEAREVGLLDGTYRQSYIAEDLERMLNEADRRK</sequence>
<dbReference type="EMBL" id="RJKL01000002">
    <property type="protein sequence ID" value="ROP21308.1"/>
    <property type="molecule type" value="Genomic_DNA"/>
</dbReference>
<gene>
    <name evidence="1" type="ORF">EDD30_7709</name>
</gene>
<protein>
    <submittedName>
        <fullName evidence="1">Uncharacterized protein</fullName>
    </submittedName>
</protein>
<comment type="caution">
    <text evidence="1">The sequence shown here is derived from an EMBL/GenBank/DDBJ whole genome shotgun (WGS) entry which is preliminary data.</text>
</comment>
<dbReference type="AlphaFoldDB" id="A0A3N1FTH6"/>
<name>A0A3N1FTH6_9ACTN</name>
<proteinExistence type="predicted"/>
<accession>A0A3N1FTH6</accession>
<evidence type="ECO:0000313" key="1">
    <source>
        <dbReference type="EMBL" id="ROP21308.1"/>
    </source>
</evidence>
<dbReference type="Proteomes" id="UP000271683">
    <property type="component" value="Unassembled WGS sequence"/>
</dbReference>
<evidence type="ECO:0000313" key="2">
    <source>
        <dbReference type="Proteomes" id="UP000271683"/>
    </source>
</evidence>